<dbReference type="Proteomes" id="UP000599109">
    <property type="component" value="Unassembled WGS sequence"/>
</dbReference>
<protein>
    <submittedName>
        <fullName evidence="1">Uncharacterized protein</fullName>
    </submittedName>
</protein>
<sequence>MSHFNSDKQRALQDMLQNIRKVVDADSVFVMVIDHGQCYRAHEGTSSFDVLLQDWLGAAQRHVAQRDFDRRG</sequence>
<gene>
    <name evidence="1" type="ORF">JJ685_24535</name>
</gene>
<evidence type="ECO:0000313" key="1">
    <source>
        <dbReference type="EMBL" id="MBL0394330.1"/>
    </source>
</evidence>
<dbReference type="EMBL" id="JAEQNE010000008">
    <property type="protein sequence ID" value="MBL0394330.1"/>
    <property type="molecule type" value="Genomic_DNA"/>
</dbReference>
<dbReference type="AlphaFoldDB" id="A0A936Z697"/>
<keyword evidence="2" id="KW-1185">Reference proteome</keyword>
<reference evidence="1 2" key="1">
    <citation type="journal article" date="2017" name="Int. J. Syst. Evol. Microbiol.">
        <title>Ramlibacter monticola sp. nov., isolated from forest soil.</title>
        <authorList>
            <person name="Chaudhary D.K."/>
            <person name="Kim J."/>
        </authorList>
    </citation>
    <scope>NUCLEOTIDE SEQUENCE [LARGE SCALE GENOMIC DNA]</scope>
    <source>
        <strain evidence="1 2">KACC 19175</strain>
    </source>
</reference>
<organism evidence="1 2">
    <name type="scientific">Ramlibacter monticola</name>
    <dbReference type="NCBI Taxonomy" id="1926872"/>
    <lineage>
        <taxon>Bacteria</taxon>
        <taxon>Pseudomonadati</taxon>
        <taxon>Pseudomonadota</taxon>
        <taxon>Betaproteobacteria</taxon>
        <taxon>Burkholderiales</taxon>
        <taxon>Comamonadaceae</taxon>
        <taxon>Ramlibacter</taxon>
    </lineage>
</organism>
<comment type="caution">
    <text evidence="1">The sequence shown here is derived from an EMBL/GenBank/DDBJ whole genome shotgun (WGS) entry which is preliminary data.</text>
</comment>
<dbReference type="RefSeq" id="WP_201677007.1">
    <property type="nucleotide sequence ID" value="NZ_JAEQNE010000008.1"/>
</dbReference>
<name>A0A936Z697_9BURK</name>
<accession>A0A936Z697</accession>
<evidence type="ECO:0000313" key="2">
    <source>
        <dbReference type="Proteomes" id="UP000599109"/>
    </source>
</evidence>
<proteinExistence type="predicted"/>